<dbReference type="InParanoid" id="D7G2T6"/>
<proteinExistence type="predicted"/>
<gene>
    <name evidence="1" type="ORF">Esi_0485_0002</name>
</gene>
<dbReference type="EMBL" id="FN648691">
    <property type="protein sequence ID" value="CBJ33440.1"/>
    <property type="molecule type" value="Genomic_DNA"/>
</dbReference>
<dbReference type="AlphaFoldDB" id="D7G2T6"/>
<keyword evidence="2" id="KW-1185">Reference proteome</keyword>
<dbReference type="EMBL" id="FN649751">
    <property type="protein sequence ID" value="CBJ33440.1"/>
    <property type="molecule type" value="Genomic_DNA"/>
</dbReference>
<protein>
    <submittedName>
        <fullName evidence="1">Uncharacterized protein</fullName>
    </submittedName>
</protein>
<organism evidence="1 2">
    <name type="scientific">Ectocarpus siliculosus</name>
    <name type="common">Brown alga</name>
    <name type="synonym">Conferva siliculosa</name>
    <dbReference type="NCBI Taxonomy" id="2880"/>
    <lineage>
        <taxon>Eukaryota</taxon>
        <taxon>Sar</taxon>
        <taxon>Stramenopiles</taxon>
        <taxon>Ochrophyta</taxon>
        <taxon>PX clade</taxon>
        <taxon>Phaeophyceae</taxon>
        <taxon>Ectocarpales</taxon>
        <taxon>Ectocarpaceae</taxon>
        <taxon>Ectocarpus</taxon>
    </lineage>
</organism>
<sequence>MCFLGSAVISFARGRHWGAGGDQLQQEKQVLQPSRQIALPRKLHSTCEGL</sequence>
<reference evidence="1 2" key="1">
    <citation type="journal article" date="2010" name="Nature">
        <title>The Ectocarpus genome and the independent evolution of multicellularity in brown algae.</title>
        <authorList>
            <person name="Cock J.M."/>
            <person name="Sterck L."/>
            <person name="Rouze P."/>
            <person name="Scornet D."/>
            <person name="Allen A.E."/>
            <person name="Amoutzias G."/>
            <person name="Anthouard V."/>
            <person name="Artiguenave F."/>
            <person name="Aury J.M."/>
            <person name="Badger J.H."/>
            <person name="Beszteri B."/>
            <person name="Billiau K."/>
            <person name="Bonnet E."/>
            <person name="Bothwell J.H."/>
            <person name="Bowler C."/>
            <person name="Boyen C."/>
            <person name="Brownlee C."/>
            <person name="Carrano C.J."/>
            <person name="Charrier B."/>
            <person name="Cho G.Y."/>
            <person name="Coelho S.M."/>
            <person name="Collen J."/>
            <person name="Corre E."/>
            <person name="Da Silva C."/>
            <person name="Delage L."/>
            <person name="Delaroque N."/>
            <person name="Dittami S.M."/>
            <person name="Doulbeau S."/>
            <person name="Elias M."/>
            <person name="Farnham G."/>
            <person name="Gachon C.M."/>
            <person name="Gschloessl B."/>
            <person name="Heesch S."/>
            <person name="Jabbari K."/>
            <person name="Jubin C."/>
            <person name="Kawai H."/>
            <person name="Kimura K."/>
            <person name="Kloareg B."/>
            <person name="Kupper F.C."/>
            <person name="Lang D."/>
            <person name="Le Bail A."/>
            <person name="Leblanc C."/>
            <person name="Lerouge P."/>
            <person name="Lohr M."/>
            <person name="Lopez P.J."/>
            <person name="Martens C."/>
            <person name="Maumus F."/>
            <person name="Michel G."/>
            <person name="Miranda-Saavedra D."/>
            <person name="Morales J."/>
            <person name="Moreau H."/>
            <person name="Motomura T."/>
            <person name="Nagasato C."/>
            <person name="Napoli C.A."/>
            <person name="Nelson D.R."/>
            <person name="Nyvall-Collen P."/>
            <person name="Peters A.F."/>
            <person name="Pommier C."/>
            <person name="Potin P."/>
            <person name="Poulain J."/>
            <person name="Quesneville H."/>
            <person name="Read B."/>
            <person name="Rensing S.A."/>
            <person name="Ritter A."/>
            <person name="Rousvoal S."/>
            <person name="Samanta M."/>
            <person name="Samson G."/>
            <person name="Schroeder D.C."/>
            <person name="Segurens B."/>
            <person name="Strittmatter M."/>
            <person name="Tonon T."/>
            <person name="Tregear J.W."/>
            <person name="Valentin K."/>
            <person name="von Dassow P."/>
            <person name="Yamagishi T."/>
            <person name="Van de Peer Y."/>
            <person name="Wincker P."/>
        </authorList>
    </citation>
    <scope>NUCLEOTIDE SEQUENCE [LARGE SCALE GENOMIC DNA]</scope>
    <source>
        <strain evidence="2">Ec32 / CCAP1310/4</strain>
    </source>
</reference>
<evidence type="ECO:0000313" key="1">
    <source>
        <dbReference type="EMBL" id="CBJ33440.1"/>
    </source>
</evidence>
<evidence type="ECO:0000313" key="2">
    <source>
        <dbReference type="Proteomes" id="UP000002630"/>
    </source>
</evidence>
<dbReference type="Proteomes" id="UP000002630">
    <property type="component" value="Linkage Group LG26"/>
</dbReference>
<name>D7G2T6_ECTSI</name>
<accession>D7G2T6</accession>